<dbReference type="EMBL" id="VUJU01006338">
    <property type="protein sequence ID" value="KAF0748811.1"/>
    <property type="molecule type" value="Genomic_DNA"/>
</dbReference>
<gene>
    <name evidence="7" type="ORF">FWK35_00017450</name>
</gene>
<protein>
    <recommendedName>
        <fullName evidence="2">Regulatory protein zeste</fullName>
    </recommendedName>
</protein>
<sequence>MSEKLNKRNPVFQADELCLLDSLLYKYRNVLENKHKGAVQAAQKTKYWSIITNEFNVASLNVTKKNAKKAELCAEKRNRKKTGGGPEEVACTTALRRDMLSPTPENLDIILQSRGTASLNNDPTFDKARLEALSEESKVRIKIQELLIEQDAIIHAINLEEVNLKLLLAKQKYKNEINQ</sequence>
<evidence type="ECO:0000313" key="7">
    <source>
        <dbReference type="EMBL" id="KAF0748811.1"/>
    </source>
</evidence>
<evidence type="ECO:0000259" key="6">
    <source>
        <dbReference type="Pfam" id="PF13873"/>
    </source>
</evidence>
<comment type="caution">
    <text evidence="7">The sequence shown here is derived from an EMBL/GenBank/DDBJ whole genome shotgun (WGS) entry which is preliminary data.</text>
</comment>
<evidence type="ECO:0000256" key="5">
    <source>
        <dbReference type="ARBA" id="ARBA00025466"/>
    </source>
</evidence>
<comment type="subunit">
    <text evidence="1">Self-associates forming complexes of several hundred monomers.</text>
</comment>
<evidence type="ECO:0000256" key="2">
    <source>
        <dbReference type="ARBA" id="ARBA00016807"/>
    </source>
</evidence>
<keyword evidence="8" id="KW-1185">Reference proteome</keyword>
<dbReference type="InterPro" id="IPR028002">
    <property type="entry name" value="Myb_DNA-bind_5"/>
</dbReference>
<organism evidence="7 8">
    <name type="scientific">Aphis craccivora</name>
    <name type="common">Cowpea aphid</name>
    <dbReference type="NCBI Taxonomy" id="307492"/>
    <lineage>
        <taxon>Eukaryota</taxon>
        <taxon>Metazoa</taxon>
        <taxon>Ecdysozoa</taxon>
        <taxon>Arthropoda</taxon>
        <taxon>Hexapoda</taxon>
        <taxon>Insecta</taxon>
        <taxon>Pterygota</taxon>
        <taxon>Neoptera</taxon>
        <taxon>Paraneoptera</taxon>
        <taxon>Hemiptera</taxon>
        <taxon>Sternorrhyncha</taxon>
        <taxon>Aphidomorpha</taxon>
        <taxon>Aphidoidea</taxon>
        <taxon>Aphididae</taxon>
        <taxon>Aphidini</taxon>
        <taxon>Aphis</taxon>
        <taxon>Aphis</taxon>
    </lineage>
</organism>
<accession>A0A6G0Y4H5</accession>
<proteinExistence type="predicted"/>
<evidence type="ECO:0000313" key="8">
    <source>
        <dbReference type="Proteomes" id="UP000478052"/>
    </source>
</evidence>
<dbReference type="Proteomes" id="UP000478052">
    <property type="component" value="Unassembled WGS sequence"/>
</dbReference>
<reference evidence="7 8" key="1">
    <citation type="submission" date="2019-08" db="EMBL/GenBank/DDBJ databases">
        <title>Whole genome of Aphis craccivora.</title>
        <authorList>
            <person name="Voronova N.V."/>
            <person name="Shulinski R.S."/>
            <person name="Bandarenka Y.V."/>
            <person name="Zhorov D.G."/>
            <person name="Warner D."/>
        </authorList>
    </citation>
    <scope>NUCLEOTIDE SEQUENCE [LARGE SCALE GENOMIC DNA]</scope>
    <source>
        <strain evidence="7">180601</strain>
        <tissue evidence="7">Whole Body</tissue>
    </source>
</reference>
<evidence type="ECO:0000256" key="3">
    <source>
        <dbReference type="ARBA" id="ARBA00023015"/>
    </source>
</evidence>
<dbReference type="Pfam" id="PF13873">
    <property type="entry name" value="Myb_DNA-bind_5"/>
    <property type="match status" value="1"/>
</dbReference>
<keyword evidence="4" id="KW-0804">Transcription</keyword>
<name>A0A6G0Y4H5_APHCR</name>
<comment type="function">
    <text evidence="5">Involved in transvection phenomena (= synapsis-dependent gene expression), where the synaptic pairing of chromosomes carrying genes with which zeste interacts influences the expression of these genes. Zeste binds to DNA and stimulates transcription from a nearby promoter.</text>
</comment>
<feature type="domain" description="Myb/SANT-like DNA-binding" evidence="6">
    <location>
        <begin position="8"/>
        <end position="65"/>
    </location>
</feature>
<evidence type="ECO:0000256" key="1">
    <source>
        <dbReference type="ARBA" id="ARBA00011764"/>
    </source>
</evidence>
<evidence type="ECO:0000256" key="4">
    <source>
        <dbReference type="ARBA" id="ARBA00023163"/>
    </source>
</evidence>
<dbReference type="AlphaFoldDB" id="A0A6G0Y4H5"/>
<keyword evidence="3" id="KW-0805">Transcription regulation</keyword>
<dbReference type="OrthoDB" id="6588417at2759"/>